<evidence type="ECO:0000313" key="3">
    <source>
        <dbReference type="EMBL" id="PVZ66331.1"/>
    </source>
</evidence>
<protein>
    <recommendedName>
        <fullName evidence="5">Zinc resistance-associated protein</fullName>
    </recommendedName>
</protein>
<feature type="compositionally biased region" description="Basic residues" evidence="1">
    <location>
        <begin position="108"/>
        <end position="119"/>
    </location>
</feature>
<evidence type="ECO:0008006" key="5">
    <source>
        <dbReference type="Google" id="ProtNLM"/>
    </source>
</evidence>
<feature type="chain" id="PRO_5016155481" description="Zinc resistance-associated protein" evidence="2">
    <location>
        <begin position="26"/>
        <end position="135"/>
    </location>
</feature>
<dbReference type="Proteomes" id="UP000244906">
    <property type="component" value="Unassembled WGS sequence"/>
</dbReference>
<feature type="signal peptide" evidence="2">
    <location>
        <begin position="1"/>
        <end position="25"/>
    </location>
</feature>
<evidence type="ECO:0000256" key="1">
    <source>
        <dbReference type="SAM" id="MobiDB-lite"/>
    </source>
</evidence>
<dbReference type="EMBL" id="QDDL01000008">
    <property type="protein sequence ID" value="PVZ66331.1"/>
    <property type="molecule type" value="Genomic_DNA"/>
</dbReference>
<sequence>MRKAMMAVIASAMIGVAAMSGTAMAQGFGGGHHNGTPDFEKMASWMNVAPENRAAFIEVMQSQHDKRVVLRRSNRDEMQQLRSETASKLQGLITAEQLEQFKSIKPGQGKRGHSGRHSGGHGMKAGYKGCQQNSI</sequence>
<keyword evidence="4" id="KW-1185">Reference proteome</keyword>
<proteinExistence type="predicted"/>
<dbReference type="RefSeq" id="WP_116688252.1">
    <property type="nucleotide sequence ID" value="NZ_CAWNYD010000008.1"/>
</dbReference>
<comment type="caution">
    <text evidence="3">The sequence shown here is derived from an EMBL/GenBank/DDBJ whole genome shotgun (WGS) entry which is preliminary data.</text>
</comment>
<keyword evidence="2" id="KW-0732">Signal</keyword>
<name>A0A2V1GQS1_9GAMM</name>
<accession>A0A2V1GQS1</accession>
<reference evidence="3 4" key="1">
    <citation type="submission" date="2018-04" db="EMBL/GenBank/DDBJ databases">
        <title>Thalassorhabdus spongiae gen. nov., sp. nov., isolated from a marine sponge in South-West Iceland.</title>
        <authorList>
            <person name="Knobloch S."/>
            <person name="Daussin A."/>
            <person name="Johannsson R."/>
            <person name="Marteinsson V.T."/>
        </authorList>
    </citation>
    <scope>NUCLEOTIDE SEQUENCE [LARGE SCALE GENOMIC DNA]</scope>
    <source>
        <strain evidence="3 4">Hp12</strain>
    </source>
</reference>
<feature type="region of interest" description="Disordered" evidence="1">
    <location>
        <begin position="100"/>
        <end position="135"/>
    </location>
</feature>
<organism evidence="3 4">
    <name type="scientific">Pelagibaculum spongiae</name>
    <dbReference type="NCBI Taxonomy" id="2080658"/>
    <lineage>
        <taxon>Bacteria</taxon>
        <taxon>Pseudomonadati</taxon>
        <taxon>Pseudomonadota</taxon>
        <taxon>Gammaproteobacteria</taxon>
        <taxon>Oceanospirillales</taxon>
        <taxon>Pelagibaculum</taxon>
    </lineage>
</organism>
<gene>
    <name evidence="3" type="ORF">DC094_16675</name>
</gene>
<dbReference type="AlphaFoldDB" id="A0A2V1GQS1"/>
<evidence type="ECO:0000256" key="2">
    <source>
        <dbReference type="SAM" id="SignalP"/>
    </source>
</evidence>
<evidence type="ECO:0000313" key="4">
    <source>
        <dbReference type="Proteomes" id="UP000244906"/>
    </source>
</evidence>